<reference evidence="14" key="1">
    <citation type="submission" date="2016-04" db="EMBL/GenBank/DDBJ databases">
        <title>Comparative genomics of biotechnologically important yeasts.</title>
        <authorList>
            <consortium name="DOE Joint Genome Institute"/>
            <person name="Riley R."/>
            <person name="Haridas S."/>
            <person name="Wolfe K.H."/>
            <person name="Lopes M.R."/>
            <person name="Hittinger C.T."/>
            <person name="Goker M."/>
            <person name="Salamov A."/>
            <person name="Wisecaver J."/>
            <person name="Long T.M."/>
            <person name="Aerts A.L."/>
            <person name="Barry K."/>
            <person name="Choi C."/>
            <person name="Clum A."/>
            <person name="Coughlan A.Y."/>
            <person name="Deshpande S."/>
            <person name="Douglass A.P."/>
            <person name="Hanson S.J."/>
            <person name="Klenk H.-P."/>
            <person name="Labutti K."/>
            <person name="Lapidus A."/>
            <person name="Lindquist E."/>
            <person name="Lipzen A."/>
            <person name="Meier-Kolthoff J.P."/>
            <person name="Ohm R.A."/>
            <person name="Otillar R.P."/>
            <person name="Pangilinan J."/>
            <person name="Peng Y."/>
            <person name="Rokas A."/>
            <person name="Rosa C.A."/>
            <person name="Scheuner C."/>
            <person name="Sibirny A.A."/>
            <person name="Slot J.C."/>
            <person name="Stielow J.B."/>
            <person name="Sun H."/>
            <person name="Kurtzman C.P."/>
            <person name="Blackwell M."/>
            <person name="Grigoriev I.V."/>
            <person name="Jeffries T.W."/>
        </authorList>
    </citation>
    <scope>NUCLEOTIDE SEQUENCE [LARGE SCALE GENOMIC DNA]</scope>
    <source>
        <strain evidence="14">NRRL YB-2248</strain>
    </source>
</reference>
<dbReference type="GO" id="GO:0005782">
    <property type="term" value="C:peroxisomal matrix"/>
    <property type="evidence" value="ECO:0007669"/>
    <property type="project" value="UniProtKB-SubCell"/>
</dbReference>
<comment type="subcellular location">
    <subcellularLocation>
        <location evidence="2">Cytoplasm</location>
        <location evidence="2">Cytosol</location>
    </subcellularLocation>
    <subcellularLocation>
        <location evidence="1">Peroxisome matrix</location>
    </subcellularLocation>
</comment>
<keyword evidence="14" id="KW-1185">Reference proteome</keyword>
<feature type="domain" description="EIPR1-like beta-propeller" evidence="12">
    <location>
        <begin position="162"/>
        <end position="312"/>
    </location>
</feature>
<dbReference type="InterPro" id="IPR019775">
    <property type="entry name" value="WD40_repeat_CS"/>
</dbReference>
<feature type="repeat" description="WD" evidence="11">
    <location>
        <begin position="280"/>
        <end position="322"/>
    </location>
</feature>
<dbReference type="PROSITE" id="PS00678">
    <property type="entry name" value="WD_REPEATS_1"/>
    <property type="match status" value="1"/>
</dbReference>
<keyword evidence="7" id="KW-0653">Protein transport</keyword>
<dbReference type="Proteomes" id="UP000094801">
    <property type="component" value="Unassembled WGS sequence"/>
</dbReference>
<keyword evidence="3" id="KW-0813">Transport</keyword>
<evidence type="ECO:0000313" key="14">
    <source>
        <dbReference type="Proteomes" id="UP000094801"/>
    </source>
</evidence>
<dbReference type="PANTHER" id="PTHR46027">
    <property type="entry name" value="PEROXISOMAL TARGETING SIGNAL 2 RECEPTOR"/>
    <property type="match status" value="1"/>
</dbReference>
<dbReference type="InterPro" id="IPR036322">
    <property type="entry name" value="WD40_repeat_dom_sf"/>
</dbReference>
<dbReference type="PROSITE" id="PS50082">
    <property type="entry name" value="WD_REPEATS_2"/>
    <property type="match status" value="3"/>
</dbReference>
<proteinExistence type="inferred from homology"/>
<evidence type="ECO:0000256" key="8">
    <source>
        <dbReference type="ARBA" id="ARBA00023140"/>
    </source>
</evidence>
<evidence type="ECO:0000256" key="11">
    <source>
        <dbReference type="PROSITE-ProRule" id="PRU00221"/>
    </source>
</evidence>
<evidence type="ECO:0000256" key="6">
    <source>
        <dbReference type="ARBA" id="ARBA00022737"/>
    </source>
</evidence>
<dbReference type="Pfam" id="PF00400">
    <property type="entry name" value="WD40"/>
    <property type="match status" value="1"/>
</dbReference>
<evidence type="ECO:0000256" key="2">
    <source>
        <dbReference type="ARBA" id="ARBA00004514"/>
    </source>
</evidence>
<dbReference type="GO" id="GO:0016558">
    <property type="term" value="P:protein import into peroxisome matrix"/>
    <property type="evidence" value="ECO:0007669"/>
    <property type="project" value="InterPro"/>
</dbReference>
<evidence type="ECO:0000259" key="12">
    <source>
        <dbReference type="Pfam" id="PF23609"/>
    </source>
</evidence>
<evidence type="ECO:0000256" key="9">
    <source>
        <dbReference type="ARBA" id="ARBA00024017"/>
    </source>
</evidence>
<dbReference type="InterPro" id="IPR001680">
    <property type="entry name" value="WD40_rpt"/>
</dbReference>
<name>A0A1E4T6E6_9ASCO</name>
<organism evidence="13 14">
    <name type="scientific">[Candida] arabinofermentans NRRL YB-2248</name>
    <dbReference type="NCBI Taxonomy" id="983967"/>
    <lineage>
        <taxon>Eukaryota</taxon>
        <taxon>Fungi</taxon>
        <taxon>Dikarya</taxon>
        <taxon>Ascomycota</taxon>
        <taxon>Saccharomycotina</taxon>
        <taxon>Pichiomycetes</taxon>
        <taxon>Pichiales</taxon>
        <taxon>Pichiaceae</taxon>
        <taxon>Ogataea</taxon>
        <taxon>Ogataea/Candida clade</taxon>
    </lineage>
</organism>
<dbReference type="SMART" id="SM00320">
    <property type="entry name" value="WD40"/>
    <property type="match status" value="6"/>
</dbReference>
<evidence type="ECO:0000256" key="1">
    <source>
        <dbReference type="ARBA" id="ARBA00004253"/>
    </source>
</evidence>
<dbReference type="InterPro" id="IPR020472">
    <property type="entry name" value="WD40_PAC1"/>
</dbReference>
<feature type="repeat" description="WD" evidence="11">
    <location>
        <begin position="238"/>
        <end position="256"/>
    </location>
</feature>
<dbReference type="PRINTS" id="PR00320">
    <property type="entry name" value="GPROTEINBRPT"/>
</dbReference>
<evidence type="ECO:0000256" key="10">
    <source>
        <dbReference type="ARBA" id="ARBA00032565"/>
    </source>
</evidence>
<dbReference type="InterPro" id="IPR059104">
    <property type="entry name" value="Beta-prop_EIPR1-like"/>
</dbReference>
<sequence>MLSYRTRGYNGYACKYSPFYDNKLAVATSANYGLVGNGKLSILSIQDNGQITEDAAFETQDGLFDLAWSELHENQVVTSSGDGSISIFDISLPNYPIKKYQEHNREAFSVYWNLVDKTMFCSSSWDGTIKIWTPSRDHSLMTLTSSKDLSEKVDPIQQQQLNLQKPPLTANKPNLENPTSDCVYQATFSPHDPSILISVNSASHCQIWDIRSPNPLQMDYIAHGGLEILSCDYNKYRSSVIATSSVDKSIKIWDLRMVPDLNQQFLPHGNKIGPSPLNKLIGHDFAVRKVSWSPHSSDTLLSCSYDMTCKVWKDQTDDKAKFLSSNRLYHGHSLVNNFDLHKEFVIGCDWSLWGSGFVASTGWDEMVYVWRAT</sequence>
<keyword evidence="5 11" id="KW-0853">WD repeat</keyword>
<dbReference type="OrthoDB" id="273771at2759"/>
<dbReference type="STRING" id="983967.A0A1E4T6E6"/>
<evidence type="ECO:0000256" key="7">
    <source>
        <dbReference type="ARBA" id="ARBA00022927"/>
    </source>
</evidence>
<comment type="similarity">
    <text evidence="9">Belongs to the WD repeat peroxin-7 family.</text>
</comment>
<dbReference type="AlphaFoldDB" id="A0A1E4T6E6"/>
<dbReference type="InterPro" id="IPR044536">
    <property type="entry name" value="PEX7"/>
</dbReference>
<keyword evidence="4" id="KW-0963">Cytoplasm</keyword>
<dbReference type="EMBL" id="KV453848">
    <property type="protein sequence ID" value="ODV87326.1"/>
    <property type="molecule type" value="Genomic_DNA"/>
</dbReference>
<dbReference type="InterPro" id="IPR015943">
    <property type="entry name" value="WD40/YVTN_repeat-like_dom_sf"/>
</dbReference>
<accession>A0A1E4T6E6</accession>
<evidence type="ECO:0000256" key="3">
    <source>
        <dbReference type="ARBA" id="ARBA00022448"/>
    </source>
</evidence>
<dbReference type="GO" id="GO:0005829">
    <property type="term" value="C:cytosol"/>
    <property type="evidence" value="ECO:0007669"/>
    <property type="project" value="UniProtKB-SubCell"/>
</dbReference>
<keyword evidence="8" id="KW-0576">Peroxisome</keyword>
<dbReference type="PROSITE" id="PS50294">
    <property type="entry name" value="WD_REPEATS_REGION"/>
    <property type="match status" value="1"/>
</dbReference>
<dbReference type="SUPFAM" id="SSF50978">
    <property type="entry name" value="WD40 repeat-like"/>
    <property type="match status" value="1"/>
</dbReference>
<dbReference type="PANTHER" id="PTHR46027:SF1">
    <property type="entry name" value="PEROXISOMAL TARGETING SIGNAL 2 RECEPTOR"/>
    <property type="match status" value="1"/>
</dbReference>
<evidence type="ECO:0000256" key="5">
    <source>
        <dbReference type="ARBA" id="ARBA00022574"/>
    </source>
</evidence>
<dbReference type="Pfam" id="PF23609">
    <property type="entry name" value="Beta-prop_EIPR1"/>
    <property type="match status" value="1"/>
</dbReference>
<dbReference type="GO" id="GO:0005053">
    <property type="term" value="F:peroxisome matrix targeting signal-2 binding"/>
    <property type="evidence" value="ECO:0007669"/>
    <property type="project" value="InterPro"/>
</dbReference>
<protein>
    <recommendedName>
        <fullName evidence="10">Peroxin-7</fullName>
    </recommendedName>
</protein>
<keyword evidence="6" id="KW-0677">Repeat</keyword>
<feature type="repeat" description="WD" evidence="11">
    <location>
        <begin position="100"/>
        <end position="142"/>
    </location>
</feature>
<evidence type="ECO:0000256" key="4">
    <source>
        <dbReference type="ARBA" id="ARBA00022490"/>
    </source>
</evidence>
<gene>
    <name evidence="13" type="ORF">CANARDRAFT_5873</name>
</gene>
<evidence type="ECO:0000313" key="13">
    <source>
        <dbReference type="EMBL" id="ODV87326.1"/>
    </source>
</evidence>
<dbReference type="Gene3D" id="2.130.10.10">
    <property type="entry name" value="YVTN repeat-like/Quinoprotein amine dehydrogenase"/>
    <property type="match status" value="1"/>
</dbReference>